<name>A0A7R8XB42_9CRUS</name>
<accession>A0A7R8XB42</accession>
<dbReference type="EMBL" id="LR900923">
    <property type="protein sequence ID" value="CAD7247294.1"/>
    <property type="molecule type" value="Genomic_DNA"/>
</dbReference>
<keyword evidence="2" id="KW-1185">Reference proteome</keyword>
<evidence type="ECO:0000313" key="1">
    <source>
        <dbReference type="EMBL" id="CAD7247294.1"/>
    </source>
</evidence>
<proteinExistence type="predicted"/>
<sequence>MQDSLSGTCECTCHSILLAMMKDVKHEQGHRLAVMELQVQSLINHFGLGSKTSSFVGHVNLRFKTPEEVSLFSDCIKADEEYREESVAILASTIRNMEGKKAVSTLMR</sequence>
<reference evidence="1" key="1">
    <citation type="submission" date="2020-11" db="EMBL/GenBank/DDBJ databases">
        <authorList>
            <person name="Tran Van P."/>
        </authorList>
    </citation>
    <scope>NUCLEOTIDE SEQUENCE</scope>
</reference>
<organism evidence="1">
    <name type="scientific">Darwinula stevensoni</name>
    <dbReference type="NCBI Taxonomy" id="69355"/>
    <lineage>
        <taxon>Eukaryota</taxon>
        <taxon>Metazoa</taxon>
        <taxon>Ecdysozoa</taxon>
        <taxon>Arthropoda</taxon>
        <taxon>Crustacea</taxon>
        <taxon>Oligostraca</taxon>
        <taxon>Ostracoda</taxon>
        <taxon>Podocopa</taxon>
        <taxon>Podocopida</taxon>
        <taxon>Darwinulocopina</taxon>
        <taxon>Darwinuloidea</taxon>
        <taxon>Darwinulidae</taxon>
        <taxon>Darwinula</taxon>
    </lineage>
</organism>
<dbReference type="EMBL" id="CAJPEV010001406">
    <property type="protein sequence ID" value="CAG0892472.1"/>
    <property type="molecule type" value="Genomic_DNA"/>
</dbReference>
<dbReference type="AlphaFoldDB" id="A0A7R8XB42"/>
<gene>
    <name evidence="1" type="ORF">DSTB1V02_LOCUS7128</name>
</gene>
<dbReference type="Proteomes" id="UP000677054">
    <property type="component" value="Unassembled WGS sequence"/>
</dbReference>
<evidence type="ECO:0000313" key="2">
    <source>
        <dbReference type="Proteomes" id="UP000677054"/>
    </source>
</evidence>
<protein>
    <submittedName>
        <fullName evidence="1">Uncharacterized protein</fullName>
    </submittedName>
</protein>